<dbReference type="InterPro" id="IPR023655">
    <property type="entry name" value="Cyt_C6"/>
</dbReference>
<evidence type="ECO:0000256" key="10">
    <source>
        <dbReference type="SAM" id="MobiDB-lite"/>
    </source>
</evidence>
<dbReference type="KEGG" id="gbn:GEOBRER4_25500"/>
<dbReference type="GO" id="GO:0020037">
    <property type="term" value="F:heme binding"/>
    <property type="evidence" value="ECO:0007669"/>
    <property type="project" value="InterPro"/>
</dbReference>
<reference evidence="12 13" key="1">
    <citation type="submission" date="2020-06" db="EMBL/GenBank/DDBJ databases">
        <title>Interaction of electrochemicaly active bacteria, Geobacter bremensis R4 on different carbon anode.</title>
        <authorList>
            <person name="Meng L."/>
            <person name="Yoshida N."/>
        </authorList>
    </citation>
    <scope>NUCLEOTIDE SEQUENCE [LARGE SCALE GENOMIC DNA]</scope>
    <source>
        <strain evidence="12 13">R4</strain>
    </source>
</reference>
<dbReference type="PANTHER" id="PTHR34688">
    <property type="entry name" value="CYTOCHROME C6, CHLOROPLASTIC"/>
    <property type="match status" value="1"/>
</dbReference>
<dbReference type="GO" id="GO:0005506">
    <property type="term" value="F:iron ion binding"/>
    <property type="evidence" value="ECO:0007669"/>
    <property type="project" value="InterPro"/>
</dbReference>
<evidence type="ECO:0000256" key="5">
    <source>
        <dbReference type="ARBA" id="ARBA00022723"/>
    </source>
</evidence>
<feature type="domain" description="Cytochrome c" evidence="11">
    <location>
        <begin position="56"/>
        <end position="137"/>
    </location>
</feature>
<comment type="subcellular location">
    <subcellularLocation>
        <location evidence="1">Cellular thylakoid lumen</location>
    </subcellularLocation>
</comment>
<accession>A0A6S6M2J3</accession>
<keyword evidence="13" id="KW-1185">Reference proteome</keyword>
<evidence type="ECO:0000259" key="11">
    <source>
        <dbReference type="PROSITE" id="PS51007"/>
    </source>
</evidence>
<dbReference type="RefSeq" id="WP_185242645.1">
    <property type="nucleotide sequence ID" value="NZ_AP023213.1"/>
</dbReference>
<dbReference type="SUPFAM" id="SSF46626">
    <property type="entry name" value="Cytochrome c"/>
    <property type="match status" value="1"/>
</dbReference>
<gene>
    <name evidence="12" type="ORF">GEOBRER4_n2649</name>
</gene>
<feature type="compositionally biased region" description="Low complexity" evidence="10">
    <location>
        <begin position="29"/>
        <end position="60"/>
    </location>
</feature>
<protein>
    <submittedName>
        <fullName evidence="12">Cytochrome C553</fullName>
    </submittedName>
</protein>
<comment type="similarity">
    <text evidence="2">Belongs to the cytochrome c family. PetJ subfamily.</text>
</comment>
<evidence type="ECO:0000256" key="2">
    <source>
        <dbReference type="ARBA" id="ARBA00009650"/>
    </source>
</evidence>
<proteinExistence type="inferred from homology"/>
<keyword evidence="6" id="KW-0249">Electron transport</keyword>
<evidence type="ECO:0000256" key="3">
    <source>
        <dbReference type="ARBA" id="ARBA00022448"/>
    </source>
</evidence>
<evidence type="ECO:0000313" key="13">
    <source>
        <dbReference type="Proteomes" id="UP000515472"/>
    </source>
</evidence>
<keyword evidence="8" id="KW-0793">Thylakoid</keyword>
<organism evidence="12 13">
    <name type="scientific">Citrifermentans bremense</name>
    <dbReference type="NCBI Taxonomy" id="60035"/>
    <lineage>
        <taxon>Bacteria</taxon>
        <taxon>Pseudomonadati</taxon>
        <taxon>Thermodesulfobacteriota</taxon>
        <taxon>Desulfuromonadia</taxon>
        <taxon>Geobacterales</taxon>
        <taxon>Geobacteraceae</taxon>
        <taxon>Citrifermentans</taxon>
    </lineage>
</organism>
<evidence type="ECO:0000256" key="6">
    <source>
        <dbReference type="ARBA" id="ARBA00022982"/>
    </source>
</evidence>
<keyword evidence="7 9" id="KW-0408">Iron</keyword>
<dbReference type="InterPro" id="IPR009056">
    <property type="entry name" value="Cyt_c-like_dom"/>
</dbReference>
<dbReference type="GO" id="GO:0009055">
    <property type="term" value="F:electron transfer activity"/>
    <property type="evidence" value="ECO:0007669"/>
    <property type="project" value="InterPro"/>
</dbReference>
<dbReference type="PROSITE" id="PS51007">
    <property type="entry name" value="CYTC"/>
    <property type="match status" value="1"/>
</dbReference>
<dbReference type="GO" id="GO:0031979">
    <property type="term" value="C:plasma membrane-derived thylakoid lumen"/>
    <property type="evidence" value="ECO:0007669"/>
    <property type="project" value="UniProtKB-SubCell"/>
</dbReference>
<name>A0A6S6M2J3_9BACT</name>
<dbReference type="PANTHER" id="PTHR34688:SF2">
    <property type="entry name" value="CYTOCHROME C6, CHLOROPLASTIC"/>
    <property type="match status" value="1"/>
</dbReference>
<dbReference type="AlphaFoldDB" id="A0A6S6M2J3"/>
<sequence>MQRRLIATLAILTLVATGVTGCKKKSEEQAQTQPTQSQITTAAPAAPAGGQPAASATATTGEQLFKQHCAACHPNGGNTITPAKTLSKKAMADRNIKSADDIVKIMRNPGPGMNKFDEGMISNDDAKKIGDYILATFP</sequence>
<dbReference type="EMBL" id="AP023213">
    <property type="protein sequence ID" value="BCG47800.1"/>
    <property type="molecule type" value="Genomic_DNA"/>
</dbReference>
<dbReference type="Pfam" id="PF13442">
    <property type="entry name" value="Cytochrome_CBB3"/>
    <property type="match status" value="1"/>
</dbReference>
<evidence type="ECO:0000256" key="9">
    <source>
        <dbReference type="PROSITE-ProRule" id="PRU00433"/>
    </source>
</evidence>
<dbReference type="PROSITE" id="PS51257">
    <property type="entry name" value="PROKAR_LIPOPROTEIN"/>
    <property type="match status" value="1"/>
</dbReference>
<evidence type="ECO:0000256" key="8">
    <source>
        <dbReference type="ARBA" id="ARBA00023078"/>
    </source>
</evidence>
<evidence type="ECO:0000256" key="1">
    <source>
        <dbReference type="ARBA" id="ARBA00004518"/>
    </source>
</evidence>
<keyword evidence="4 9" id="KW-0349">Heme</keyword>
<dbReference type="InterPro" id="IPR036909">
    <property type="entry name" value="Cyt_c-like_dom_sf"/>
</dbReference>
<evidence type="ECO:0000313" key="12">
    <source>
        <dbReference type="EMBL" id="BCG47800.1"/>
    </source>
</evidence>
<evidence type="ECO:0000256" key="4">
    <source>
        <dbReference type="ARBA" id="ARBA00022617"/>
    </source>
</evidence>
<keyword evidence="3" id="KW-0813">Transport</keyword>
<dbReference type="Proteomes" id="UP000515472">
    <property type="component" value="Chromosome"/>
</dbReference>
<dbReference type="Gene3D" id="1.10.760.10">
    <property type="entry name" value="Cytochrome c-like domain"/>
    <property type="match status" value="1"/>
</dbReference>
<evidence type="ECO:0000256" key="7">
    <source>
        <dbReference type="ARBA" id="ARBA00023004"/>
    </source>
</evidence>
<feature type="region of interest" description="Disordered" evidence="10">
    <location>
        <begin position="26"/>
        <end position="60"/>
    </location>
</feature>
<keyword evidence="5 9" id="KW-0479">Metal-binding</keyword>